<gene>
    <name evidence="2" type="ORF">UFOPK4098_00180</name>
</gene>
<organism evidence="2">
    <name type="scientific">freshwater metagenome</name>
    <dbReference type="NCBI Taxonomy" id="449393"/>
    <lineage>
        <taxon>unclassified sequences</taxon>
        <taxon>metagenomes</taxon>
        <taxon>ecological metagenomes</taxon>
    </lineage>
</organism>
<evidence type="ECO:0000256" key="1">
    <source>
        <dbReference type="SAM" id="MobiDB-lite"/>
    </source>
</evidence>
<protein>
    <submittedName>
        <fullName evidence="2">Unannotated protein</fullName>
    </submittedName>
</protein>
<name>A0A6J7Q0L3_9ZZZZ</name>
<dbReference type="EMBL" id="CAFBPN010000003">
    <property type="protein sequence ID" value="CAB5009123.1"/>
    <property type="molecule type" value="Genomic_DNA"/>
</dbReference>
<feature type="region of interest" description="Disordered" evidence="1">
    <location>
        <begin position="413"/>
        <end position="438"/>
    </location>
</feature>
<reference evidence="2" key="1">
    <citation type="submission" date="2020-05" db="EMBL/GenBank/DDBJ databases">
        <authorList>
            <person name="Chiriac C."/>
            <person name="Salcher M."/>
            <person name="Ghai R."/>
            <person name="Kavagutti S V."/>
        </authorList>
    </citation>
    <scope>NUCLEOTIDE SEQUENCE</scope>
</reference>
<feature type="compositionally biased region" description="Basic residues" evidence="1">
    <location>
        <begin position="164"/>
        <end position="173"/>
    </location>
</feature>
<evidence type="ECO:0000313" key="2">
    <source>
        <dbReference type="EMBL" id="CAB5009123.1"/>
    </source>
</evidence>
<feature type="compositionally biased region" description="Basic and acidic residues" evidence="1">
    <location>
        <begin position="92"/>
        <end position="150"/>
    </location>
</feature>
<sequence length="438" mass="47332">MSRRIEIELTSNSPDGSWTWRAAGAKNPKGVLDGSILSASHKVGDVVKADAEFAIDGITILGVVAGKQRVEKLERIEILPSDKPFQAVMETKAPRSERSFSGDKRNGRRSDKPGDGKPGDKGARRPRREDGAKEEGKAREPRREGQEVRRRPSFTPPPDLPQRPRAKRLKPGRAHRNTILANLPEAQSAIAERVLSGGIPAVRTAIADQNKLLKQEGKELIPADGLITMAENLLPKLRVAEWLDRADAAVADLDTLDLRDLRSVVTSGDDPAIARDETTRAIAKTLREGLVARQEKDQKEWLSDIDAAIKVGRIVRALKLSSQPPKAGAPFPSELGSRLAAAASQNLEADAPSDRWIAVLEAAAFSPVRSQLVAPAPPNTVSTELATTITRLAPSIPQIAALFSIVVTPGTAMPRPLRPTRPVDKKKPVKAPVEPTQA</sequence>
<proteinExistence type="predicted"/>
<feature type="region of interest" description="Disordered" evidence="1">
    <location>
        <begin position="87"/>
        <end position="173"/>
    </location>
</feature>
<accession>A0A6J7Q0L3</accession>
<dbReference type="AlphaFoldDB" id="A0A6J7Q0L3"/>